<dbReference type="PANTHER" id="PTHR33164">
    <property type="entry name" value="TRANSCRIPTIONAL REGULATOR, MARR FAMILY"/>
    <property type="match status" value="1"/>
</dbReference>
<keyword evidence="2" id="KW-0238">DNA-binding</keyword>
<dbReference type="InterPro" id="IPR036390">
    <property type="entry name" value="WH_DNA-bd_sf"/>
</dbReference>
<dbReference type="PRINTS" id="PR00598">
    <property type="entry name" value="HTHMARR"/>
</dbReference>
<evidence type="ECO:0000256" key="2">
    <source>
        <dbReference type="ARBA" id="ARBA00023125"/>
    </source>
</evidence>
<dbReference type="PROSITE" id="PS01117">
    <property type="entry name" value="HTH_MARR_1"/>
    <property type="match status" value="1"/>
</dbReference>
<dbReference type="SMART" id="SM00347">
    <property type="entry name" value="HTH_MARR"/>
    <property type="match status" value="1"/>
</dbReference>
<dbReference type="SUPFAM" id="SSF46785">
    <property type="entry name" value="Winged helix' DNA-binding domain"/>
    <property type="match status" value="1"/>
</dbReference>
<dbReference type="AlphaFoldDB" id="A0A381Q606"/>
<dbReference type="EMBL" id="UINC01001166">
    <property type="protein sequence ID" value="SUZ73063.1"/>
    <property type="molecule type" value="Genomic_DNA"/>
</dbReference>
<proteinExistence type="predicted"/>
<evidence type="ECO:0000313" key="5">
    <source>
        <dbReference type="EMBL" id="SUZ73063.1"/>
    </source>
</evidence>
<sequence>VPRAFAVGNDQLVEAERLIRDRMACLDLDFPALAAVSNIFRAATAVRNHMEREVLAGHTLSWSAFVVLFVLRVFGRQESRDLAAEAGITGGTLTGVLDTLERKGLVERRAHPDDRRRVVVDATPAGLTAVDEIMPVFNEQERKVTRDLADDETAELARLLRVVTRSAEGPDRR</sequence>
<dbReference type="PANTHER" id="PTHR33164:SF57">
    <property type="entry name" value="MARR-FAMILY TRANSCRIPTIONAL REGULATOR"/>
    <property type="match status" value="1"/>
</dbReference>
<reference evidence="5" key="1">
    <citation type="submission" date="2018-05" db="EMBL/GenBank/DDBJ databases">
        <authorList>
            <person name="Lanie J.A."/>
            <person name="Ng W.-L."/>
            <person name="Kazmierczak K.M."/>
            <person name="Andrzejewski T.M."/>
            <person name="Davidsen T.M."/>
            <person name="Wayne K.J."/>
            <person name="Tettelin H."/>
            <person name="Glass J.I."/>
            <person name="Rusch D."/>
            <person name="Podicherti R."/>
            <person name="Tsui H.-C.T."/>
            <person name="Winkler M.E."/>
        </authorList>
    </citation>
    <scope>NUCLEOTIDE SEQUENCE</scope>
</reference>
<feature type="domain" description="HTH marR-type" evidence="4">
    <location>
        <begin position="32"/>
        <end position="165"/>
    </location>
</feature>
<accession>A0A381Q606</accession>
<dbReference type="InterPro" id="IPR039422">
    <property type="entry name" value="MarR/SlyA-like"/>
</dbReference>
<dbReference type="Gene3D" id="1.10.10.10">
    <property type="entry name" value="Winged helix-like DNA-binding domain superfamily/Winged helix DNA-binding domain"/>
    <property type="match status" value="1"/>
</dbReference>
<dbReference type="Pfam" id="PF01047">
    <property type="entry name" value="MarR"/>
    <property type="match status" value="1"/>
</dbReference>
<evidence type="ECO:0000256" key="3">
    <source>
        <dbReference type="ARBA" id="ARBA00023163"/>
    </source>
</evidence>
<dbReference type="InterPro" id="IPR036388">
    <property type="entry name" value="WH-like_DNA-bd_sf"/>
</dbReference>
<keyword evidence="1" id="KW-0805">Transcription regulation</keyword>
<keyword evidence="3" id="KW-0804">Transcription</keyword>
<dbReference type="GO" id="GO:0006950">
    <property type="term" value="P:response to stress"/>
    <property type="evidence" value="ECO:0007669"/>
    <property type="project" value="TreeGrafter"/>
</dbReference>
<name>A0A381Q606_9ZZZZ</name>
<organism evidence="5">
    <name type="scientific">marine metagenome</name>
    <dbReference type="NCBI Taxonomy" id="408172"/>
    <lineage>
        <taxon>unclassified sequences</taxon>
        <taxon>metagenomes</taxon>
        <taxon>ecological metagenomes</taxon>
    </lineage>
</organism>
<gene>
    <name evidence="5" type="ORF">METZ01_LOCUS25917</name>
</gene>
<dbReference type="InterPro" id="IPR023187">
    <property type="entry name" value="Tscrpt_reg_MarR-type_CS"/>
</dbReference>
<dbReference type="GO" id="GO:0003700">
    <property type="term" value="F:DNA-binding transcription factor activity"/>
    <property type="evidence" value="ECO:0007669"/>
    <property type="project" value="InterPro"/>
</dbReference>
<protein>
    <recommendedName>
        <fullName evidence="4">HTH marR-type domain-containing protein</fullName>
    </recommendedName>
</protein>
<evidence type="ECO:0000259" key="4">
    <source>
        <dbReference type="PROSITE" id="PS50995"/>
    </source>
</evidence>
<dbReference type="PROSITE" id="PS50995">
    <property type="entry name" value="HTH_MARR_2"/>
    <property type="match status" value="1"/>
</dbReference>
<dbReference type="GO" id="GO:0003677">
    <property type="term" value="F:DNA binding"/>
    <property type="evidence" value="ECO:0007669"/>
    <property type="project" value="UniProtKB-KW"/>
</dbReference>
<evidence type="ECO:0000256" key="1">
    <source>
        <dbReference type="ARBA" id="ARBA00023015"/>
    </source>
</evidence>
<feature type="non-terminal residue" evidence="5">
    <location>
        <position position="1"/>
    </location>
</feature>
<dbReference type="InterPro" id="IPR000835">
    <property type="entry name" value="HTH_MarR-typ"/>
</dbReference>